<accession>A0A413SG77</accession>
<dbReference type="InterPro" id="IPR036086">
    <property type="entry name" value="ParB/Sulfiredoxin_sf"/>
</dbReference>
<dbReference type="AlphaFoldDB" id="A0A413SG77"/>
<feature type="compositionally biased region" description="Basic and acidic residues" evidence="1">
    <location>
        <begin position="12"/>
        <end position="21"/>
    </location>
</feature>
<dbReference type="GO" id="GO:0007059">
    <property type="term" value="P:chromosome segregation"/>
    <property type="evidence" value="ECO:0007669"/>
    <property type="project" value="TreeGrafter"/>
</dbReference>
<dbReference type="PANTHER" id="PTHR33375:SF1">
    <property type="entry name" value="CHROMOSOME-PARTITIONING PROTEIN PARB-RELATED"/>
    <property type="match status" value="1"/>
</dbReference>
<dbReference type="GO" id="GO:0005694">
    <property type="term" value="C:chromosome"/>
    <property type="evidence" value="ECO:0007669"/>
    <property type="project" value="TreeGrafter"/>
</dbReference>
<reference evidence="3 6" key="2">
    <citation type="submission" date="2019-10" db="EMBL/GenBank/DDBJ databases">
        <title>Roseburia spp. ameliorate alcoholic fatty liver via restoration of gut barrier function.</title>
        <authorList>
            <person name="Seo B."/>
            <person name="Ko G."/>
        </authorList>
    </citation>
    <scope>NUCLEOTIDE SEQUENCE [LARGE SCALE GENOMIC DNA]</scope>
    <source>
        <strain evidence="3 6">SNUG30017</strain>
    </source>
</reference>
<evidence type="ECO:0000256" key="1">
    <source>
        <dbReference type="SAM" id="MobiDB-lite"/>
    </source>
</evidence>
<protein>
    <recommendedName>
        <fullName evidence="2">ParB-like N-terminal domain-containing protein</fullName>
    </recommendedName>
</protein>
<dbReference type="RefSeq" id="WP_118591650.1">
    <property type="nucleotide sequence ID" value="NZ_JADNLD010000029.1"/>
</dbReference>
<comment type="caution">
    <text evidence="4">The sequence shown here is derived from an EMBL/GenBank/DDBJ whole genome shotgun (WGS) entry which is preliminary data.</text>
</comment>
<organism evidence="4 5">
    <name type="scientific">Roseburia intestinalis</name>
    <dbReference type="NCBI Taxonomy" id="166486"/>
    <lineage>
        <taxon>Bacteria</taxon>
        <taxon>Bacillati</taxon>
        <taxon>Bacillota</taxon>
        <taxon>Clostridia</taxon>
        <taxon>Lachnospirales</taxon>
        <taxon>Lachnospiraceae</taxon>
        <taxon>Roseburia</taxon>
    </lineage>
</organism>
<dbReference type="SMART" id="SM00470">
    <property type="entry name" value="ParB"/>
    <property type="match status" value="1"/>
</dbReference>
<name>A0A413SG77_9FIRM</name>
<feature type="region of interest" description="Disordered" evidence="1">
    <location>
        <begin position="1"/>
        <end position="21"/>
    </location>
</feature>
<evidence type="ECO:0000259" key="2">
    <source>
        <dbReference type="SMART" id="SM00470"/>
    </source>
</evidence>
<dbReference type="InterPro" id="IPR003115">
    <property type="entry name" value="ParB_N"/>
</dbReference>
<dbReference type="InterPro" id="IPR050336">
    <property type="entry name" value="Chromosome_partition/occlusion"/>
</dbReference>
<evidence type="ECO:0000313" key="3">
    <source>
        <dbReference type="EMBL" id="MVQ47473.1"/>
    </source>
</evidence>
<dbReference type="Pfam" id="PF02195">
    <property type="entry name" value="ParB_N"/>
    <property type="match status" value="1"/>
</dbReference>
<dbReference type="Proteomes" id="UP000479531">
    <property type="component" value="Unassembled WGS sequence"/>
</dbReference>
<evidence type="ECO:0000313" key="6">
    <source>
        <dbReference type="Proteomes" id="UP000479531"/>
    </source>
</evidence>
<dbReference type="SUPFAM" id="SSF110849">
    <property type="entry name" value="ParB/Sulfiredoxin"/>
    <property type="match status" value="1"/>
</dbReference>
<evidence type="ECO:0000313" key="4">
    <source>
        <dbReference type="EMBL" id="RHA66210.1"/>
    </source>
</evidence>
<proteinExistence type="predicted"/>
<gene>
    <name evidence="4" type="ORF">DW927_11765</name>
    <name evidence="3" type="ORF">GCK47_17760</name>
</gene>
<feature type="domain" description="ParB-like N-terminal" evidence="2">
    <location>
        <begin position="43"/>
        <end position="134"/>
    </location>
</feature>
<dbReference type="PANTHER" id="PTHR33375">
    <property type="entry name" value="CHROMOSOME-PARTITIONING PROTEIN PARB-RELATED"/>
    <property type="match status" value="1"/>
</dbReference>
<evidence type="ECO:0000313" key="5">
    <source>
        <dbReference type="Proteomes" id="UP000284465"/>
    </source>
</evidence>
<sequence length="407" mass="47029">MAFGKQGSINKENQKKLQEERQAALFGGKTPSDEIQFPKNTLVNMPIDLIDVHPDNKEVFEVKDIPQLANQIKRVGYDISKPLTLYEKEDGRYEIISGERRFTAATMAGLKVIPSIIKKDTLEADKAGELVDSNFFDREKSYLEKARAMAYWKDNYLIPKEGPDNADEKTCEHFNIKMGTLRNYWKILKLSTELQELCFNPNFPASLLAILNVQAFSLDEQKELYEEIKKNTNLEDENWKMSSKQLGDIIDLFKKKKAYRENLERNKKLLFENELENEIDNEKNVTSSFKLESIDQFEKAINQPMLKELSVKGTKPAENLKTTTKTTEVNESDKNIDEYKSFGVEHDQMPIIKKKDLSKVLLIINNQLQSINALDYEVEDVIQTEQIIAAAMKKLKELKDNIREIQE</sequence>
<reference evidence="4 5" key="1">
    <citation type="submission" date="2018-08" db="EMBL/GenBank/DDBJ databases">
        <title>A genome reference for cultivated species of the human gut microbiota.</title>
        <authorList>
            <person name="Zou Y."/>
            <person name="Xue W."/>
            <person name="Luo G."/>
        </authorList>
    </citation>
    <scope>NUCLEOTIDE SEQUENCE [LARGE SCALE GENOMIC DNA]</scope>
    <source>
        <strain evidence="4 5">AM43-11</strain>
    </source>
</reference>
<dbReference type="Proteomes" id="UP000284465">
    <property type="component" value="Unassembled WGS sequence"/>
</dbReference>
<dbReference type="EMBL" id="QSFP01000013">
    <property type="protein sequence ID" value="RHA66210.1"/>
    <property type="molecule type" value="Genomic_DNA"/>
</dbReference>
<dbReference type="EMBL" id="WGGT01000039">
    <property type="protein sequence ID" value="MVQ47473.1"/>
    <property type="molecule type" value="Genomic_DNA"/>
</dbReference>
<dbReference type="Gene3D" id="3.90.1530.10">
    <property type="entry name" value="Conserved hypothetical protein from pyrococcus furiosus pfu- 392566-001, ParB domain"/>
    <property type="match status" value="1"/>
</dbReference>